<sequence>MNSASLALKSLGNRKTTAILTIFSIAVSVALLLGVERVRVEAKNSFTSTISGTDLIVGARSSSINLLLYSVFHIGNATNNITWQTYEELSANPAVSWTVPIALGDSHQGYRVVGTTQGMFDHYRYANDQPLSFKAGKSFDDLYDAVIGAEIALALGYSVGQPITLSHGVEAASLQEHDDKPFIITGILEPTGTPMDRVIMISLEGIEALHIDWANGAPPIPGFNVSADSARQMNLQPSSITAYFVGLKSRVAAFRYQRMINDYRQEALSAILPGVALQELWRLIGSAEKALLVVSIMVVLAGLIGMLTTILTSLNERRREMAILRSVGARPGHIFALMVSESLIYAIAGTALGFALQYGLLFALQPSLQQYFGFYLAITAPGTVEWLIAGLVVCSATVLGVIPAWRAYRNSLADGLTVRL</sequence>
<keyword evidence="5 6" id="KW-0472">Membrane</keyword>
<gene>
    <name evidence="9" type="ORF">NX722_17490</name>
</gene>
<evidence type="ECO:0000259" key="8">
    <source>
        <dbReference type="Pfam" id="PF12704"/>
    </source>
</evidence>
<dbReference type="RefSeq" id="WP_262564129.1">
    <property type="nucleotide sequence ID" value="NZ_JAPFCC010000001.1"/>
</dbReference>
<dbReference type="PANTHER" id="PTHR43738">
    <property type="entry name" value="ABC TRANSPORTER, MEMBRANE PROTEIN"/>
    <property type="match status" value="1"/>
</dbReference>
<dbReference type="Pfam" id="PF12704">
    <property type="entry name" value="MacB_PCD"/>
    <property type="match status" value="1"/>
</dbReference>
<organism evidence="9 10">
    <name type="scientific">Endozoicomonas gorgoniicola</name>
    <dbReference type="NCBI Taxonomy" id="1234144"/>
    <lineage>
        <taxon>Bacteria</taxon>
        <taxon>Pseudomonadati</taxon>
        <taxon>Pseudomonadota</taxon>
        <taxon>Gammaproteobacteria</taxon>
        <taxon>Oceanospirillales</taxon>
        <taxon>Endozoicomonadaceae</taxon>
        <taxon>Endozoicomonas</taxon>
    </lineage>
</organism>
<keyword evidence="3 6" id="KW-0812">Transmembrane</keyword>
<dbReference type="PANTHER" id="PTHR43738:SF2">
    <property type="entry name" value="ABC TRANSPORTER PERMEASE"/>
    <property type="match status" value="1"/>
</dbReference>
<dbReference type="InterPro" id="IPR051125">
    <property type="entry name" value="ABC-4/HrtB_transporter"/>
</dbReference>
<keyword evidence="10" id="KW-1185">Reference proteome</keyword>
<evidence type="ECO:0000256" key="2">
    <source>
        <dbReference type="ARBA" id="ARBA00022475"/>
    </source>
</evidence>
<keyword evidence="4 6" id="KW-1133">Transmembrane helix</keyword>
<dbReference type="Proteomes" id="UP001209854">
    <property type="component" value="Unassembled WGS sequence"/>
</dbReference>
<feature type="domain" description="ABC3 transporter permease C-terminal" evidence="7">
    <location>
        <begin position="293"/>
        <end position="410"/>
    </location>
</feature>
<feature type="domain" description="MacB-like periplasmic core" evidence="8">
    <location>
        <begin position="19"/>
        <end position="210"/>
    </location>
</feature>
<dbReference type="Pfam" id="PF02687">
    <property type="entry name" value="FtsX"/>
    <property type="match status" value="1"/>
</dbReference>
<comment type="caution">
    <text evidence="9">The sequence shown here is derived from an EMBL/GenBank/DDBJ whole genome shotgun (WGS) entry which is preliminary data.</text>
</comment>
<comment type="subcellular location">
    <subcellularLocation>
        <location evidence="1">Cell membrane</location>
        <topology evidence="1">Multi-pass membrane protein</topology>
    </subcellularLocation>
</comment>
<evidence type="ECO:0000256" key="1">
    <source>
        <dbReference type="ARBA" id="ARBA00004651"/>
    </source>
</evidence>
<accession>A0ABT3MYD4</accession>
<evidence type="ECO:0000313" key="10">
    <source>
        <dbReference type="Proteomes" id="UP001209854"/>
    </source>
</evidence>
<evidence type="ECO:0000256" key="6">
    <source>
        <dbReference type="SAM" id="Phobius"/>
    </source>
</evidence>
<dbReference type="InterPro" id="IPR025857">
    <property type="entry name" value="MacB_PCD"/>
</dbReference>
<proteinExistence type="predicted"/>
<evidence type="ECO:0000259" key="7">
    <source>
        <dbReference type="Pfam" id="PF02687"/>
    </source>
</evidence>
<feature type="transmembrane region" description="Helical" evidence="6">
    <location>
        <begin position="372"/>
        <end position="402"/>
    </location>
</feature>
<protein>
    <submittedName>
        <fullName evidence="9">FtsX-like permease family protein</fullName>
    </submittedName>
</protein>
<evidence type="ECO:0000256" key="5">
    <source>
        <dbReference type="ARBA" id="ARBA00023136"/>
    </source>
</evidence>
<evidence type="ECO:0000313" key="9">
    <source>
        <dbReference type="EMBL" id="MCW7554380.1"/>
    </source>
</evidence>
<keyword evidence="2" id="KW-1003">Cell membrane</keyword>
<reference evidence="9 10" key="1">
    <citation type="submission" date="2022-10" db="EMBL/GenBank/DDBJ databases">
        <title>High-quality genome sequences of two octocoral-associated bacteria, Endozoicomonas euniceicola EF212 and Endozoicomonas gorgoniicola PS125.</title>
        <authorList>
            <person name="Chiou Y.-J."/>
            <person name="Chen Y.-H."/>
        </authorList>
    </citation>
    <scope>NUCLEOTIDE SEQUENCE [LARGE SCALE GENOMIC DNA]</scope>
    <source>
        <strain evidence="9 10">PS125</strain>
    </source>
</reference>
<feature type="transmembrane region" description="Helical" evidence="6">
    <location>
        <begin position="334"/>
        <end position="360"/>
    </location>
</feature>
<evidence type="ECO:0000256" key="3">
    <source>
        <dbReference type="ARBA" id="ARBA00022692"/>
    </source>
</evidence>
<feature type="transmembrane region" description="Helical" evidence="6">
    <location>
        <begin position="290"/>
        <end position="314"/>
    </location>
</feature>
<evidence type="ECO:0000256" key="4">
    <source>
        <dbReference type="ARBA" id="ARBA00022989"/>
    </source>
</evidence>
<dbReference type="EMBL" id="JAPFCC010000001">
    <property type="protein sequence ID" value="MCW7554380.1"/>
    <property type="molecule type" value="Genomic_DNA"/>
</dbReference>
<dbReference type="InterPro" id="IPR003838">
    <property type="entry name" value="ABC3_permease_C"/>
</dbReference>
<name>A0ABT3MYD4_9GAMM</name>